<feature type="compositionally biased region" description="Polar residues" evidence="1">
    <location>
        <begin position="132"/>
        <end position="143"/>
    </location>
</feature>
<feature type="region of interest" description="Disordered" evidence="1">
    <location>
        <begin position="60"/>
        <end position="154"/>
    </location>
</feature>
<keyword evidence="3" id="KW-1185">Reference proteome</keyword>
<evidence type="ECO:0000313" key="2">
    <source>
        <dbReference type="EMBL" id="NJP98549.1"/>
    </source>
</evidence>
<name>A0ABX1BPM6_9ACTN</name>
<evidence type="ECO:0000313" key="3">
    <source>
        <dbReference type="Proteomes" id="UP000696294"/>
    </source>
</evidence>
<evidence type="ECO:0000256" key="1">
    <source>
        <dbReference type="SAM" id="MobiDB-lite"/>
    </source>
</evidence>
<sequence length="154" mass="15602">MRRPRAVREVAAVARLRGWTFAGERPGGAGKLPLILLEGGLPGLQLSYIEHDGPALCGIASTALWPPSPSAGSPPPSRARSSPGYSPSSWTTSTTEPTACSPRGRAGLDAPGAAEPALLARFSAATEDPNPASASSPPGQRSFSPAAARQAGPP</sequence>
<comment type="caution">
    <text evidence="2">The sequence shown here is derived from an EMBL/GenBank/DDBJ whole genome shotgun (WGS) entry which is preliminary data.</text>
</comment>
<dbReference type="EMBL" id="JAATEP010000096">
    <property type="protein sequence ID" value="NJP98549.1"/>
    <property type="molecule type" value="Genomic_DNA"/>
</dbReference>
<gene>
    <name evidence="2" type="ORF">HCN51_55590</name>
</gene>
<organism evidence="2 3">
    <name type="scientific">Nonomuraea composti</name>
    <dbReference type="NCBI Taxonomy" id="2720023"/>
    <lineage>
        <taxon>Bacteria</taxon>
        <taxon>Bacillati</taxon>
        <taxon>Actinomycetota</taxon>
        <taxon>Actinomycetes</taxon>
        <taxon>Streptosporangiales</taxon>
        <taxon>Streptosporangiaceae</taxon>
        <taxon>Nonomuraea</taxon>
    </lineage>
</organism>
<accession>A0ABX1BPM6</accession>
<dbReference type="RefSeq" id="WP_168021857.1">
    <property type="nucleotide sequence ID" value="NZ_JAATEP010000096.1"/>
</dbReference>
<dbReference type="Proteomes" id="UP000696294">
    <property type="component" value="Unassembled WGS sequence"/>
</dbReference>
<proteinExistence type="predicted"/>
<reference evidence="2 3" key="1">
    <citation type="submission" date="2020-03" db="EMBL/GenBank/DDBJ databases">
        <title>WGS of actinomycetes isolated from Thailand.</title>
        <authorList>
            <person name="Thawai C."/>
        </authorList>
    </citation>
    <scope>NUCLEOTIDE SEQUENCE [LARGE SCALE GENOMIC DNA]</scope>
    <source>
        <strain evidence="2 3">FMUSA5-5</strain>
    </source>
</reference>
<feature type="compositionally biased region" description="Low complexity" evidence="1">
    <location>
        <begin position="78"/>
        <end position="102"/>
    </location>
</feature>
<protein>
    <submittedName>
        <fullName evidence="2">Uncharacterized protein</fullName>
    </submittedName>
</protein>
<feature type="compositionally biased region" description="Pro residues" evidence="1">
    <location>
        <begin position="66"/>
        <end position="77"/>
    </location>
</feature>